<evidence type="ECO:0000313" key="2">
    <source>
        <dbReference type="Proteomes" id="UP001140087"/>
    </source>
</evidence>
<name>A0ACC1L4R4_9FUNG</name>
<comment type="caution">
    <text evidence="1">The sequence shown here is derived from an EMBL/GenBank/DDBJ whole genome shotgun (WGS) entry which is preliminary data.</text>
</comment>
<accession>A0ACC1L4R4</accession>
<evidence type="ECO:0000313" key="1">
    <source>
        <dbReference type="EMBL" id="KAJ2800927.1"/>
    </source>
</evidence>
<protein>
    <submittedName>
        <fullName evidence="1">Uncharacterized protein</fullName>
    </submittedName>
</protein>
<proteinExistence type="predicted"/>
<organism evidence="1 2">
    <name type="scientific">Coemansia helicoidea</name>
    <dbReference type="NCBI Taxonomy" id="1286919"/>
    <lineage>
        <taxon>Eukaryota</taxon>
        <taxon>Fungi</taxon>
        <taxon>Fungi incertae sedis</taxon>
        <taxon>Zoopagomycota</taxon>
        <taxon>Kickxellomycotina</taxon>
        <taxon>Kickxellomycetes</taxon>
        <taxon>Kickxellales</taxon>
        <taxon>Kickxellaceae</taxon>
        <taxon>Coemansia</taxon>
    </lineage>
</organism>
<dbReference type="Proteomes" id="UP001140087">
    <property type="component" value="Unassembled WGS sequence"/>
</dbReference>
<dbReference type="EMBL" id="JANBUN010000862">
    <property type="protein sequence ID" value="KAJ2800927.1"/>
    <property type="molecule type" value="Genomic_DNA"/>
</dbReference>
<sequence length="993" mass="105806">MVGGQPVGHPMSFQHVEHLSPTDIAPKMPLINSQLQKAAEAPAKGPAPSERRLKFRNFKPAALLTKPPKPPAASASAGKRPATVRGKAIGAPIGFQHVDHLSPTEYSMQQFHLLNHRQQQSEIVSVLRQNSESSGEQQRRRAPSLSDRPDKITFRGLPVSGPVSFEHVEHVSPREYRRHMEDLARAASDATTPVSNPATTVTDDCASPGAAPPTVRRSPSDYAAEASLDAASEASDDTSDERPRIAALQHTSQTSRTAASEAGLSKPPRVSPSMIKELQMRAKQPPAGDANGSSSNIAKGLLARAGITKVREIGTPFNVQHDVHISVEDLDDLMHQVPETWKPYISPHLSPKSQHYSSENQDSLESAPRTPIYEEMTANRRRSTGNDEQLTLQLARVRLGADSAGPSTPGWLPHIVSVASPGTVTPRGFRKSRTASSNSASALVAGHRASHMSATAAATAAVASASAATIPRVPTPVSAPIRADHGGPAYGAPGTPQSAIARIGDAMPPAGATSWDTDDDNDGDGSSPGRGHNSASAAAAAAATTTHAPTIATLAAAAAAPAGDEPLAAGAAHAKWIKRKSRAVSTLSTAMMARHVSKVAVPAVPVPTLVADPHRRYIMSPDRPSSAAQAKAAAIARLEMNAAPSATSSLPPADDLHERRIAGRHSSHRRGSGSEPRPATTATVTSGKSSKKRRENYGELEEYAEGESGNVYITTRKASSGKRARGEHVAVKVVPKTAKARYRKLRSELKVLRRLRSQHVVRFFEYFSIDDCVWIVYEFMGRGSITDLLAGYPEIRMPTITIAYTMHEVLTALAYLHERQIVHCDLRSDNVLIDDKGQVKLADFSSAVYLEDGQTSAVKPALGAIYWLAPELAKGAGYSASTDVWAAGALLYEMLDGRPPYIEYPDIKVLELAHANGMPKLTSPDACDPALVDLMRMCAAVDPAARPSAARLRKHESVLTPEAAHCSKLMIDFVLQVESLEADSDGADGMDSP</sequence>
<reference evidence="1" key="1">
    <citation type="submission" date="2022-07" db="EMBL/GenBank/DDBJ databases">
        <title>Phylogenomic reconstructions and comparative analyses of Kickxellomycotina fungi.</title>
        <authorList>
            <person name="Reynolds N.K."/>
            <person name="Stajich J.E."/>
            <person name="Barry K."/>
            <person name="Grigoriev I.V."/>
            <person name="Crous P."/>
            <person name="Smith M.E."/>
        </authorList>
    </citation>
    <scope>NUCLEOTIDE SEQUENCE</scope>
    <source>
        <strain evidence="1">BCRC 34780</strain>
    </source>
</reference>
<keyword evidence="2" id="KW-1185">Reference proteome</keyword>
<gene>
    <name evidence="1" type="ORF">H4R21_002990</name>
</gene>